<dbReference type="Gene3D" id="2.60.120.290">
    <property type="entry name" value="Spermadhesin, CUB domain"/>
    <property type="match status" value="1"/>
</dbReference>
<dbReference type="Pfam" id="PF24973">
    <property type="entry name" value="EGF_LMN_ATRN"/>
    <property type="match status" value="1"/>
</dbReference>
<evidence type="ECO:0000256" key="7">
    <source>
        <dbReference type="ARBA" id="ARBA00022989"/>
    </source>
</evidence>
<evidence type="ECO:0000259" key="16">
    <source>
        <dbReference type="PROSITE" id="PS50026"/>
    </source>
</evidence>
<keyword evidence="19" id="KW-1185">Reference proteome</keyword>
<dbReference type="SMART" id="SM00612">
    <property type="entry name" value="Kelch"/>
    <property type="match status" value="2"/>
</dbReference>
<dbReference type="InterPro" id="IPR016201">
    <property type="entry name" value="PSI"/>
</dbReference>
<evidence type="ECO:0000256" key="5">
    <source>
        <dbReference type="ARBA" id="ARBA00022729"/>
    </source>
</evidence>
<evidence type="ECO:0000256" key="2">
    <source>
        <dbReference type="ARBA" id="ARBA00022441"/>
    </source>
</evidence>
<dbReference type="PROSITE" id="PS01186">
    <property type="entry name" value="EGF_2"/>
    <property type="match status" value="2"/>
</dbReference>
<dbReference type="Pfam" id="PF23106">
    <property type="entry name" value="EGF_Teneurin"/>
    <property type="match status" value="1"/>
</dbReference>
<evidence type="ECO:0000256" key="10">
    <source>
        <dbReference type="ARBA" id="ARBA00023180"/>
    </source>
</evidence>
<dbReference type="PROSITE" id="PS50026">
    <property type="entry name" value="EGF_3"/>
    <property type="match status" value="1"/>
</dbReference>
<evidence type="ECO:0000256" key="12">
    <source>
        <dbReference type="PROSITE-ProRule" id="PRU00076"/>
    </source>
</evidence>
<dbReference type="InterPro" id="IPR000859">
    <property type="entry name" value="CUB_dom"/>
</dbReference>
<dbReference type="SMART" id="SM00042">
    <property type="entry name" value="CUB"/>
    <property type="match status" value="1"/>
</dbReference>
<keyword evidence="8 14" id="KW-0472">Membrane</keyword>
<dbReference type="InterPro" id="IPR056863">
    <property type="entry name" value="LMN_ATRN_NET-like_EGF"/>
</dbReference>
<keyword evidence="6" id="KW-0677">Repeat</keyword>
<proteinExistence type="predicted"/>
<evidence type="ECO:0008006" key="20">
    <source>
        <dbReference type="Google" id="ProtNLM"/>
    </source>
</evidence>
<dbReference type="SMART" id="SM00423">
    <property type="entry name" value="PSI"/>
    <property type="match status" value="4"/>
</dbReference>
<evidence type="ECO:0000256" key="6">
    <source>
        <dbReference type="ARBA" id="ARBA00022737"/>
    </source>
</evidence>
<reference evidence="18" key="2">
    <citation type="submission" date="2020-11" db="EMBL/GenBank/DDBJ databases">
        <authorList>
            <person name="McCartney M.A."/>
            <person name="Auch B."/>
            <person name="Kono T."/>
            <person name="Mallez S."/>
            <person name="Becker A."/>
            <person name="Gohl D.M."/>
            <person name="Silverstein K.A.T."/>
            <person name="Koren S."/>
            <person name="Bechman K.B."/>
            <person name="Herman A."/>
            <person name="Abrahante J.E."/>
            <person name="Garbe J."/>
        </authorList>
    </citation>
    <scope>NUCLEOTIDE SEQUENCE</scope>
    <source>
        <strain evidence="18">Duluth1</strain>
        <tissue evidence="18">Whole animal</tissue>
    </source>
</reference>
<feature type="domain" description="Laminin EGF-like" evidence="17">
    <location>
        <begin position="818"/>
        <end position="864"/>
    </location>
</feature>
<dbReference type="FunFam" id="2.10.25.10:FF:000079">
    <property type="entry name" value="Attractin like 1"/>
    <property type="match status" value="1"/>
</dbReference>
<dbReference type="SUPFAM" id="SSF57196">
    <property type="entry name" value="EGF/Laminin"/>
    <property type="match status" value="1"/>
</dbReference>
<dbReference type="PROSITE" id="PS00022">
    <property type="entry name" value="EGF_1"/>
    <property type="match status" value="2"/>
</dbReference>
<dbReference type="InterPro" id="IPR015915">
    <property type="entry name" value="Kelch-typ_b-propeller"/>
</dbReference>
<dbReference type="PROSITE" id="PS01248">
    <property type="entry name" value="EGF_LAM_1"/>
    <property type="match status" value="1"/>
</dbReference>
<dbReference type="InterPro" id="IPR035914">
    <property type="entry name" value="Sperma_CUB_dom_sf"/>
</dbReference>
<dbReference type="SMART" id="SM00181">
    <property type="entry name" value="EGF"/>
    <property type="match status" value="3"/>
</dbReference>
<dbReference type="CDD" id="cd00041">
    <property type="entry name" value="CUB"/>
    <property type="match status" value="1"/>
</dbReference>
<evidence type="ECO:0000256" key="11">
    <source>
        <dbReference type="ARBA" id="ARBA00023292"/>
    </source>
</evidence>
<keyword evidence="3 12" id="KW-0245">EGF-like domain</keyword>
<accession>A0A9D4BJ61</accession>
<dbReference type="GO" id="GO:0005794">
    <property type="term" value="C:Golgi apparatus"/>
    <property type="evidence" value="ECO:0007669"/>
    <property type="project" value="TreeGrafter"/>
</dbReference>
<dbReference type="EMBL" id="JAIWYP010000015">
    <property type="protein sequence ID" value="KAH3705285.1"/>
    <property type="molecule type" value="Genomic_DNA"/>
</dbReference>
<keyword evidence="5" id="KW-0732">Signal</keyword>
<evidence type="ECO:0000256" key="3">
    <source>
        <dbReference type="ARBA" id="ARBA00022536"/>
    </source>
</evidence>
<keyword evidence="10" id="KW-0325">Glycoprotein</keyword>
<dbReference type="Pfam" id="PF01437">
    <property type="entry name" value="PSI"/>
    <property type="match status" value="1"/>
</dbReference>
<keyword evidence="7 14" id="KW-1133">Transmembrane helix</keyword>
<feature type="disulfide bond" evidence="12">
    <location>
        <begin position="162"/>
        <end position="171"/>
    </location>
</feature>
<feature type="domain" description="EGF-like" evidence="16">
    <location>
        <begin position="139"/>
        <end position="172"/>
    </location>
</feature>
<keyword evidence="2" id="KW-0880">Kelch repeat</keyword>
<dbReference type="InterPro" id="IPR051568">
    <property type="entry name" value="LZTR1/Attractin"/>
</dbReference>
<evidence type="ECO:0000256" key="1">
    <source>
        <dbReference type="ARBA" id="ARBA00004167"/>
    </source>
</evidence>
<dbReference type="SUPFAM" id="SSF49854">
    <property type="entry name" value="Spermadhesin, CUB domain"/>
    <property type="match status" value="1"/>
</dbReference>
<dbReference type="GO" id="GO:0016020">
    <property type="term" value="C:membrane"/>
    <property type="evidence" value="ECO:0007669"/>
    <property type="project" value="UniProtKB-SubCell"/>
</dbReference>
<evidence type="ECO:0000259" key="17">
    <source>
        <dbReference type="PROSITE" id="PS50027"/>
    </source>
</evidence>
<dbReference type="InterPro" id="IPR000742">
    <property type="entry name" value="EGF"/>
</dbReference>
<organism evidence="18 19">
    <name type="scientific">Dreissena polymorpha</name>
    <name type="common">Zebra mussel</name>
    <name type="synonym">Mytilus polymorpha</name>
    <dbReference type="NCBI Taxonomy" id="45954"/>
    <lineage>
        <taxon>Eukaryota</taxon>
        <taxon>Metazoa</taxon>
        <taxon>Spiralia</taxon>
        <taxon>Lophotrochozoa</taxon>
        <taxon>Mollusca</taxon>
        <taxon>Bivalvia</taxon>
        <taxon>Autobranchia</taxon>
        <taxon>Heteroconchia</taxon>
        <taxon>Euheterodonta</taxon>
        <taxon>Imparidentia</taxon>
        <taxon>Neoheterodontei</taxon>
        <taxon>Myida</taxon>
        <taxon>Dreissenoidea</taxon>
        <taxon>Dreissenidae</taxon>
        <taxon>Dreissena</taxon>
    </lineage>
</organism>
<evidence type="ECO:0000256" key="13">
    <source>
        <dbReference type="PROSITE-ProRule" id="PRU00460"/>
    </source>
</evidence>
<comment type="subcellular location">
    <subcellularLocation>
        <location evidence="1">Membrane</location>
        <topology evidence="1">Single-pass membrane protein</topology>
    </subcellularLocation>
</comment>
<feature type="domain" description="CUB" evidence="15">
    <location>
        <begin position="24"/>
        <end position="141"/>
    </location>
</feature>
<dbReference type="InterPro" id="IPR002049">
    <property type="entry name" value="LE_dom"/>
</dbReference>
<reference evidence="18" key="1">
    <citation type="journal article" date="2019" name="bioRxiv">
        <title>The Genome of the Zebra Mussel, Dreissena polymorpha: A Resource for Invasive Species Research.</title>
        <authorList>
            <person name="McCartney M.A."/>
            <person name="Auch B."/>
            <person name="Kono T."/>
            <person name="Mallez S."/>
            <person name="Zhang Y."/>
            <person name="Obille A."/>
            <person name="Becker A."/>
            <person name="Abrahante J.E."/>
            <person name="Garbe J."/>
            <person name="Badalamenti J.P."/>
            <person name="Herman A."/>
            <person name="Mangelson H."/>
            <person name="Liachko I."/>
            <person name="Sullivan S."/>
            <person name="Sone E.D."/>
            <person name="Koren S."/>
            <person name="Silverstein K.A.T."/>
            <person name="Beckman K.B."/>
            <person name="Gohl D.M."/>
        </authorList>
    </citation>
    <scope>NUCLEOTIDE SEQUENCE</scope>
    <source>
        <strain evidence="18">Duluth1</strain>
        <tissue evidence="18">Whole animal</tissue>
    </source>
</reference>
<dbReference type="Pfam" id="PF24972">
    <property type="entry name" value="GBD_ATRN"/>
    <property type="match status" value="1"/>
</dbReference>
<dbReference type="Pfam" id="PF24981">
    <property type="entry name" value="Beta-prop_ATRN-LZTR1"/>
    <property type="match status" value="1"/>
</dbReference>
<comment type="caution">
    <text evidence="18">The sequence shown here is derived from an EMBL/GenBank/DDBJ whole genome shotgun (WGS) entry which is preliminary data.</text>
</comment>
<evidence type="ECO:0000256" key="9">
    <source>
        <dbReference type="ARBA" id="ARBA00023157"/>
    </source>
</evidence>
<keyword evidence="11 13" id="KW-0424">Laminin EGF-like domain</keyword>
<feature type="transmembrane region" description="Helical" evidence="14">
    <location>
        <begin position="1031"/>
        <end position="1055"/>
    </location>
</feature>
<dbReference type="Gene3D" id="2.10.25.10">
    <property type="entry name" value="Laminin"/>
    <property type="match status" value="3"/>
</dbReference>
<keyword evidence="4 14" id="KW-0812">Transmembrane</keyword>
<dbReference type="InterPro" id="IPR006652">
    <property type="entry name" value="Kelch_1"/>
</dbReference>
<dbReference type="InterPro" id="IPR056732">
    <property type="entry name" value="GBD_ATRN"/>
</dbReference>
<evidence type="ECO:0000256" key="8">
    <source>
        <dbReference type="ARBA" id="ARBA00023136"/>
    </source>
</evidence>
<evidence type="ECO:0000313" key="18">
    <source>
        <dbReference type="EMBL" id="KAH3705285.1"/>
    </source>
</evidence>
<dbReference type="InterPro" id="IPR002165">
    <property type="entry name" value="Plexin_repeat"/>
</dbReference>
<dbReference type="AlphaFoldDB" id="A0A9D4BJ61"/>
<dbReference type="CDD" id="cd00055">
    <property type="entry name" value="EGF_Lam"/>
    <property type="match status" value="1"/>
</dbReference>
<dbReference type="Pfam" id="PF00053">
    <property type="entry name" value="EGF_laminin"/>
    <property type="match status" value="1"/>
</dbReference>
<evidence type="ECO:0000256" key="4">
    <source>
        <dbReference type="ARBA" id="ARBA00022692"/>
    </source>
</evidence>
<comment type="caution">
    <text evidence="12">Lacks conserved residue(s) required for the propagation of feature annotation.</text>
</comment>
<sequence>MLSLCSFSAASLLYTRKWMIDIHKTGRVRLTNQSGIITDGSGNYTTDNKCMWLVVPNPPGGPIRLATHQFATECGWDHLYIFDGDSVFAPLIASYSGLVQQELNTSTAVGEIVAKSGKAYIYFYSDAAYNMTGFHLKYRLAVCPRNCSGNGQCNTTSMSCECDAGFTGEACDMPKCPNNCSLNGLCTSEGYCNCYDGFKGSDCSIAASSEYWIRHVTRTPPQGRASAASVVVGDELVISGGYAFGEAVHFLVAYNITSHEWRTLSLSLLQDIPKYLYGHCMVHYEKKIYIFGGVSQRQIESLLWTYDVTLNTWSPSDYNVSRAVAGHSCVLVGSKMYIIFGHSPVYGYMNRVHVMDLASSDRSLVTVATTGAQVKGGYGASSVYNAHLGQIFVYGGYISGDSTTQYSLTDKLLSFNPSTSVWRIHAGSGSPRYLHSAVFLGEIMLVFGGNTHNDTSISYGAKCYSPDFLAYDPKCNSWKYLTTVDLLPNAVRYGHVAQAYTDSTGENKMLVFGGFDGVMRNDVMEYHPADCTPTNSTQCVPDMPGRVCVCAWNGTEFADKKDRETILRGTNYREGLCVPNKGAEEFCFHNRGSCGSCLSSEYGCKWCSNNCTTICSADSQYEVTNSSMCLGKYNNMCGLLQNCLACQEAEGCSWNKQEKKCTFRELSDGVHELTNFFKKVSSSAELEKEPGSVCDAPCQTHTSCENCTKSMCMWCSSQERCVETNSYVASFLYGQCQEWVTNQPKCSSTKCSDLATCDECKNNPACGWCNDESNTGLGRCMQGSYVGPMTLNNGTGEYEVDTGMCPALRWHFVDCPLCQCNGHSSCTNVSNVCDACQNLTMGKQCERCIEGYYGNPRNGGKCSVCNCNGQADKCSHETGACYCRTRGVKGTNCTVCDEENNYFGDPNNGKTCYYNLKTDYQFTFNLSKNEDLYYKGINFMNIPQASDRDVDFTLNCSSEEALINITYTSRSRPQEQVLTSGYQCRVYRAKFEHKDYDFGSNENVTIYVYVYNFTTPFWLQISFSQFPKIDLVHFFVTFFSCFLSLLIIAAVLYKIKHKYDSYRRRQIKHKYDSYRRRQRMMVEMEEMASRPFAMALLEIEPKSADQAGADKKDTNPDLRKRKRVSERLSHIAMEPLHHQKAAVLSLFIQLPSGDLDWAPPGNSGLAIGSTLISIGHQRKQSIEFPKAEKTKHKKAFDTNV</sequence>
<dbReference type="Proteomes" id="UP000828390">
    <property type="component" value="Unassembled WGS sequence"/>
</dbReference>
<dbReference type="SUPFAM" id="SSF117281">
    <property type="entry name" value="Kelch motif"/>
    <property type="match status" value="1"/>
</dbReference>
<feature type="disulfide bond" evidence="13">
    <location>
        <begin position="836"/>
        <end position="845"/>
    </location>
</feature>
<evidence type="ECO:0000259" key="15">
    <source>
        <dbReference type="PROSITE" id="PS01180"/>
    </source>
</evidence>
<feature type="disulfide bond" evidence="13">
    <location>
        <begin position="848"/>
        <end position="862"/>
    </location>
</feature>
<dbReference type="PROSITE" id="PS50027">
    <property type="entry name" value="EGF_LAM_2"/>
    <property type="match status" value="1"/>
</dbReference>
<evidence type="ECO:0000256" key="14">
    <source>
        <dbReference type="SAM" id="Phobius"/>
    </source>
</evidence>
<dbReference type="SMART" id="SM00180">
    <property type="entry name" value="EGF_Lam"/>
    <property type="match status" value="1"/>
</dbReference>
<feature type="disulfide bond" evidence="12">
    <location>
        <begin position="143"/>
        <end position="153"/>
    </location>
</feature>
<dbReference type="InterPro" id="IPR056737">
    <property type="entry name" value="Beta-prop_ATRN-MKLN-like"/>
</dbReference>
<keyword evidence="9 12" id="KW-1015">Disulfide bond</keyword>
<dbReference type="PROSITE" id="PS01180">
    <property type="entry name" value="CUB"/>
    <property type="match status" value="1"/>
</dbReference>
<name>A0A9D4BJ61_DREPO</name>
<dbReference type="PANTHER" id="PTHR46376:SF2">
    <property type="entry name" value="DISTRACTED, ISOFORM B"/>
    <property type="match status" value="1"/>
</dbReference>
<evidence type="ECO:0000313" key="19">
    <source>
        <dbReference type="Proteomes" id="UP000828390"/>
    </source>
</evidence>
<dbReference type="PANTHER" id="PTHR46376">
    <property type="entry name" value="LEUCINE-ZIPPER-LIKE TRANSCRIPTIONAL REGULATOR 1"/>
    <property type="match status" value="1"/>
</dbReference>
<protein>
    <recommendedName>
        <fullName evidence="20">Attractin</fullName>
    </recommendedName>
</protein>
<dbReference type="Gene3D" id="2.120.10.80">
    <property type="entry name" value="Kelch-type beta propeller"/>
    <property type="match status" value="2"/>
</dbReference>
<gene>
    <name evidence="18" type="ORF">DPMN_080353</name>
</gene>